<dbReference type="InterPro" id="IPR036291">
    <property type="entry name" value="NAD(P)-bd_dom_sf"/>
</dbReference>
<reference evidence="3 4" key="1">
    <citation type="submission" date="2016-10" db="EMBL/GenBank/DDBJ databases">
        <authorList>
            <person name="de Groot N.N."/>
        </authorList>
    </citation>
    <scope>NUCLEOTIDE SEQUENCE [LARGE SCALE GENOMIC DNA]</scope>
    <source>
        <strain evidence="3 4">CGMCC 1.8712</strain>
    </source>
</reference>
<evidence type="ECO:0000256" key="1">
    <source>
        <dbReference type="ARBA" id="ARBA00023002"/>
    </source>
</evidence>
<proteinExistence type="predicted"/>
<dbReference type="GO" id="GO:0052851">
    <property type="term" value="F:ferric-chelate reductase (NADPH) activity"/>
    <property type="evidence" value="ECO:0007669"/>
    <property type="project" value="TreeGrafter"/>
</dbReference>
<dbReference type="SUPFAM" id="SSF51735">
    <property type="entry name" value="NAD(P)-binding Rossmann-fold domains"/>
    <property type="match status" value="1"/>
</dbReference>
<protein>
    <recommendedName>
        <fullName evidence="2">Pyrroline-5-carboxylate reductase catalytic N-terminal domain-containing protein</fullName>
    </recommendedName>
</protein>
<dbReference type="GO" id="GO:0006740">
    <property type="term" value="P:NADPH regeneration"/>
    <property type="evidence" value="ECO:0007669"/>
    <property type="project" value="InterPro"/>
</dbReference>
<feature type="domain" description="Pyrroline-5-carboxylate reductase catalytic N-terminal" evidence="2">
    <location>
        <begin position="2"/>
        <end position="103"/>
    </location>
</feature>
<dbReference type="PANTHER" id="PTHR14239:SF0">
    <property type="entry name" value="F420-DEPENDENT NADP REDUCTASE"/>
    <property type="match status" value="1"/>
</dbReference>
<dbReference type="Gene3D" id="3.40.50.720">
    <property type="entry name" value="NAD(P)-binding Rossmann-like Domain"/>
    <property type="match status" value="1"/>
</dbReference>
<evidence type="ECO:0000313" key="3">
    <source>
        <dbReference type="EMBL" id="SDZ93683.1"/>
    </source>
</evidence>
<evidence type="ECO:0000259" key="2">
    <source>
        <dbReference type="Pfam" id="PF03807"/>
    </source>
</evidence>
<dbReference type="GO" id="GO:0005886">
    <property type="term" value="C:plasma membrane"/>
    <property type="evidence" value="ECO:0007669"/>
    <property type="project" value="TreeGrafter"/>
</dbReference>
<dbReference type="RefSeq" id="WP_092633084.1">
    <property type="nucleotide sequence ID" value="NZ_FNQT01000001.1"/>
</dbReference>
<dbReference type="InterPro" id="IPR051267">
    <property type="entry name" value="STEAP_metalloreductase"/>
</dbReference>
<dbReference type="GO" id="GO:0016651">
    <property type="term" value="F:oxidoreductase activity, acting on NAD(P)H"/>
    <property type="evidence" value="ECO:0007669"/>
    <property type="project" value="InterPro"/>
</dbReference>
<dbReference type="OrthoDB" id="8635at2157"/>
<dbReference type="GO" id="GO:0070967">
    <property type="term" value="F:coenzyme F420 binding"/>
    <property type="evidence" value="ECO:0007669"/>
    <property type="project" value="InterPro"/>
</dbReference>
<dbReference type="PANTHER" id="PTHR14239">
    <property type="entry name" value="DUDULIN-RELATED"/>
    <property type="match status" value="1"/>
</dbReference>
<dbReference type="AlphaFoldDB" id="A0A1H3X352"/>
<dbReference type="Proteomes" id="UP000236755">
    <property type="component" value="Unassembled WGS sequence"/>
</dbReference>
<sequence>MRIALLGGTGDVGEGLALRWAYHTDHEVVIGSRDPDKARTKAEEYETELSSRGVDCKINGFENEMAADRARIIVLAVPAYHASDTVEAIADSLDDDDILVTPATGMQRDDDGFHYHRPGAGSVTQLVADAAPENVPVVGAFHNLAAGRLADLDADLGIDTLLVADDDDAKDIVRLLADGIDGLRPLDAGGLANAPEIEALTPLLVNVAMHNDGLHDLGVRFD</sequence>
<keyword evidence="4" id="KW-1185">Reference proteome</keyword>
<dbReference type="InterPro" id="IPR028939">
    <property type="entry name" value="P5C_Rdtase_cat_N"/>
</dbReference>
<dbReference type="Pfam" id="PF03807">
    <property type="entry name" value="F420_oxidored"/>
    <property type="match status" value="1"/>
</dbReference>
<keyword evidence="1" id="KW-0560">Oxidoreductase</keyword>
<dbReference type="GO" id="GO:0050661">
    <property type="term" value="F:NADP binding"/>
    <property type="evidence" value="ECO:0007669"/>
    <property type="project" value="InterPro"/>
</dbReference>
<dbReference type="GO" id="GO:0008823">
    <property type="term" value="F:cupric reductase (NADH) activity"/>
    <property type="evidence" value="ECO:0007669"/>
    <property type="project" value="TreeGrafter"/>
</dbReference>
<gene>
    <name evidence="3" type="ORF">SAMN04488065_1318</name>
</gene>
<evidence type="ECO:0000313" key="4">
    <source>
        <dbReference type="Proteomes" id="UP000236755"/>
    </source>
</evidence>
<dbReference type="EMBL" id="FNQT01000001">
    <property type="protein sequence ID" value="SDZ93683.1"/>
    <property type="molecule type" value="Genomic_DNA"/>
</dbReference>
<organism evidence="3 4">
    <name type="scientific">Haloplanus vescus</name>
    <dbReference type="NCBI Taxonomy" id="555874"/>
    <lineage>
        <taxon>Archaea</taxon>
        <taxon>Methanobacteriati</taxon>
        <taxon>Methanobacteriota</taxon>
        <taxon>Stenosarchaea group</taxon>
        <taxon>Halobacteria</taxon>
        <taxon>Halobacteriales</taxon>
        <taxon>Haloferacaceae</taxon>
        <taxon>Haloplanus</taxon>
    </lineage>
</organism>
<dbReference type="InterPro" id="IPR010185">
    <property type="entry name" value="NpdG"/>
</dbReference>
<dbReference type="GO" id="GO:0015677">
    <property type="term" value="P:copper ion import"/>
    <property type="evidence" value="ECO:0007669"/>
    <property type="project" value="TreeGrafter"/>
</dbReference>
<accession>A0A1H3X352</accession>
<dbReference type="STRING" id="555874.SAMN04488065_1318"/>
<name>A0A1H3X352_9EURY</name>
<dbReference type="NCBIfam" id="TIGR01915">
    <property type="entry name" value="npdG"/>
    <property type="match status" value="1"/>
</dbReference>